<accession>A0A6A7B5S8</accession>
<dbReference type="InterPro" id="IPR036291">
    <property type="entry name" value="NAD(P)-bd_dom_sf"/>
</dbReference>
<protein>
    <submittedName>
        <fullName evidence="4">NAD(P)-binding protein</fullName>
    </submittedName>
</protein>
<dbReference type="PANTHER" id="PTHR24321">
    <property type="entry name" value="DEHYDROGENASES, SHORT CHAIN"/>
    <property type="match status" value="1"/>
</dbReference>
<dbReference type="InterPro" id="IPR014710">
    <property type="entry name" value="RmlC-like_jellyroll"/>
</dbReference>
<dbReference type="InterPro" id="IPR020904">
    <property type="entry name" value="Sc_DH/Rdtase_CS"/>
</dbReference>
<dbReference type="OrthoDB" id="5840532at2759"/>
<dbReference type="Pfam" id="PF13561">
    <property type="entry name" value="adh_short_C2"/>
    <property type="match status" value="1"/>
</dbReference>
<sequence length="436" mass="46365">MDLSGAAFVTGGGSGIGKACALAFASSGVSGLVVADIDLDAAKATIVECRSVASNPNLRTNAAYIDVASEDSVSKVIKQVVDSLGRIDYCIHAAGIGVKVASPIAEADIAEFHRMLQVNVTGTFLVTRLVSAVMKSQEASMMKSGSPERGVSRGSIVIIGSASAFVATAGMTQYTTAKHAVLGITKNAALDNAKYGIRVNSICPSWVDTPMVRKAMEDVPDLAAVIEAAVPIGRIALADEVADTAMFFCSSIFPAPGLRQIFRHITGQDEQGKSVFLHSDHGDHYRLMVEKQAVANILYSTRETPVDLNNNVDVKKAKSEEPPFHIESGSIVRMIDFGPGVASPVHRALTIDYGIVVEGVFELWLDSGETRIMRQGDVCVQRATAHKWTNITGNGTLPGRMMWVLLDCKPVYGADGEVVEGDLGSLKKEYVGRGTY</sequence>
<evidence type="ECO:0000313" key="5">
    <source>
        <dbReference type="Proteomes" id="UP000799423"/>
    </source>
</evidence>
<organism evidence="4 5">
    <name type="scientific">Plenodomus tracheiphilus IPT5</name>
    <dbReference type="NCBI Taxonomy" id="1408161"/>
    <lineage>
        <taxon>Eukaryota</taxon>
        <taxon>Fungi</taxon>
        <taxon>Dikarya</taxon>
        <taxon>Ascomycota</taxon>
        <taxon>Pezizomycotina</taxon>
        <taxon>Dothideomycetes</taxon>
        <taxon>Pleosporomycetidae</taxon>
        <taxon>Pleosporales</taxon>
        <taxon>Pleosporineae</taxon>
        <taxon>Leptosphaeriaceae</taxon>
        <taxon>Plenodomus</taxon>
    </lineage>
</organism>
<name>A0A6A7B5S8_9PLEO</name>
<proteinExistence type="inferred from homology"/>
<dbReference type="EMBL" id="MU006308">
    <property type="protein sequence ID" value="KAF2850047.1"/>
    <property type="molecule type" value="Genomic_DNA"/>
</dbReference>
<dbReference type="Proteomes" id="UP000799423">
    <property type="component" value="Unassembled WGS sequence"/>
</dbReference>
<keyword evidence="3" id="KW-0560">Oxidoreductase</keyword>
<dbReference type="Gene3D" id="2.60.120.10">
    <property type="entry name" value="Jelly Rolls"/>
    <property type="match status" value="1"/>
</dbReference>
<evidence type="ECO:0000313" key="4">
    <source>
        <dbReference type="EMBL" id="KAF2850047.1"/>
    </source>
</evidence>
<dbReference type="PRINTS" id="PR00080">
    <property type="entry name" value="SDRFAMILY"/>
</dbReference>
<dbReference type="GO" id="GO:0016491">
    <property type="term" value="F:oxidoreductase activity"/>
    <property type="evidence" value="ECO:0007669"/>
    <property type="project" value="UniProtKB-KW"/>
</dbReference>
<dbReference type="PANTHER" id="PTHR24321:SF12">
    <property type="entry name" value="SHORT-CHAIN DEHYDROGENASE_REDUCTASE FAMILY, PUTATIVE (AFU_ORTHOLOGUE AFUA_5G14340)-RELATED"/>
    <property type="match status" value="1"/>
</dbReference>
<dbReference type="CDD" id="cd02231">
    <property type="entry name" value="cupin_BLL6423-like"/>
    <property type="match status" value="1"/>
</dbReference>
<keyword evidence="2" id="KW-0521">NADP</keyword>
<evidence type="ECO:0000256" key="3">
    <source>
        <dbReference type="ARBA" id="ARBA00023002"/>
    </source>
</evidence>
<dbReference type="SUPFAM" id="SSF51735">
    <property type="entry name" value="NAD(P)-binding Rossmann-fold domains"/>
    <property type="match status" value="1"/>
</dbReference>
<dbReference type="PROSITE" id="PS00061">
    <property type="entry name" value="ADH_SHORT"/>
    <property type="match status" value="1"/>
</dbReference>
<evidence type="ECO:0000256" key="2">
    <source>
        <dbReference type="ARBA" id="ARBA00022857"/>
    </source>
</evidence>
<dbReference type="AlphaFoldDB" id="A0A6A7B5S8"/>
<dbReference type="Gene3D" id="3.40.50.720">
    <property type="entry name" value="NAD(P)-binding Rossmann-like Domain"/>
    <property type="match status" value="1"/>
</dbReference>
<dbReference type="CDD" id="cd05233">
    <property type="entry name" value="SDR_c"/>
    <property type="match status" value="1"/>
</dbReference>
<reference evidence="4" key="1">
    <citation type="submission" date="2020-01" db="EMBL/GenBank/DDBJ databases">
        <authorList>
            <consortium name="DOE Joint Genome Institute"/>
            <person name="Haridas S."/>
            <person name="Albert R."/>
            <person name="Binder M."/>
            <person name="Bloem J."/>
            <person name="Labutti K."/>
            <person name="Salamov A."/>
            <person name="Andreopoulos B."/>
            <person name="Baker S.E."/>
            <person name="Barry K."/>
            <person name="Bills G."/>
            <person name="Bluhm B.H."/>
            <person name="Cannon C."/>
            <person name="Castanera R."/>
            <person name="Culley D.E."/>
            <person name="Daum C."/>
            <person name="Ezra D."/>
            <person name="Gonzalez J.B."/>
            <person name="Henrissat B."/>
            <person name="Kuo A."/>
            <person name="Liang C."/>
            <person name="Lipzen A."/>
            <person name="Lutzoni F."/>
            <person name="Magnuson J."/>
            <person name="Mondo S."/>
            <person name="Nolan M."/>
            <person name="Ohm R."/>
            <person name="Pangilinan J."/>
            <person name="Park H.-J."/>
            <person name="Ramirez L."/>
            <person name="Alfaro M."/>
            <person name="Sun H."/>
            <person name="Tritt A."/>
            <person name="Yoshinaga Y."/>
            <person name="Zwiers L.-H."/>
            <person name="Turgeon B.G."/>
            <person name="Goodwin S.B."/>
            <person name="Spatafora J.W."/>
            <person name="Crous P.W."/>
            <person name="Grigoriev I.V."/>
        </authorList>
    </citation>
    <scope>NUCLEOTIDE SEQUENCE</scope>
    <source>
        <strain evidence="4">IPT5</strain>
    </source>
</reference>
<keyword evidence="5" id="KW-1185">Reference proteome</keyword>
<evidence type="ECO:0000256" key="1">
    <source>
        <dbReference type="ARBA" id="ARBA00006484"/>
    </source>
</evidence>
<comment type="similarity">
    <text evidence="1">Belongs to the short-chain dehydrogenases/reductases (SDR) family.</text>
</comment>
<dbReference type="InterPro" id="IPR002347">
    <property type="entry name" value="SDR_fam"/>
</dbReference>
<dbReference type="InterPro" id="IPR011051">
    <property type="entry name" value="RmlC_Cupin_sf"/>
</dbReference>
<dbReference type="SUPFAM" id="SSF51182">
    <property type="entry name" value="RmlC-like cupins"/>
    <property type="match status" value="1"/>
</dbReference>
<dbReference type="PRINTS" id="PR00081">
    <property type="entry name" value="GDHRDH"/>
</dbReference>
<gene>
    <name evidence="4" type="ORF">T440DRAFT_489960</name>
</gene>